<feature type="region of interest" description="Disordered" evidence="1">
    <location>
        <begin position="1"/>
        <end position="166"/>
    </location>
</feature>
<dbReference type="PaxDb" id="121845-A0A3Q0J6I2"/>
<protein>
    <submittedName>
        <fullName evidence="3">Uncharacterized protein LOC103515669</fullName>
    </submittedName>
</protein>
<keyword evidence="2" id="KW-1185">Reference proteome</keyword>
<organism evidence="2 3">
    <name type="scientific">Diaphorina citri</name>
    <name type="common">Asian citrus psyllid</name>
    <dbReference type="NCBI Taxonomy" id="121845"/>
    <lineage>
        <taxon>Eukaryota</taxon>
        <taxon>Metazoa</taxon>
        <taxon>Ecdysozoa</taxon>
        <taxon>Arthropoda</taxon>
        <taxon>Hexapoda</taxon>
        <taxon>Insecta</taxon>
        <taxon>Pterygota</taxon>
        <taxon>Neoptera</taxon>
        <taxon>Paraneoptera</taxon>
        <taxon>Hemiptera</taxon>
        <taxon>Sternorrhyncha</taxon>
        <taxon>Psylloidea</taxon>
        <taxon>Psyllidae</taxon>
        <taxon>Diaphorininae</taxon>
        <taxon>Diaphorina</taxon>
    </lineage>
</organism>
<dbReference type="KEGG" id="dci:103515669"/>
<feature type="compositionally biased region" description="Polar residues" evidence="1">
    <location>
        <begin position="86"/>
        <end position="131"/>
    </location>
</feature>
<gene>
    <name evidence="3" type="primary">LOC103515669</name>
</gene>
<dbReference type="GeneID" id="103515669"/>
<name>A0A3Q0J6I2_DIACI</name>
<feature type="compositionally biased region" description="Polar residues" evidence="1">
    <location>
        <begin position="142"/>
        <end position="166"/>
    </location>
</feature>
<reference evidence="3" key="1">
    <citation type="submission" date="2025-08" db="UniProtKB">
        <authorList>
            <consortium name="RefSeq"/>
        </authorList>
    </citation>
    <scope>IDENTIFICATION</scope>
</reference>
<dbReference type="Proteomes" id="UP000079169">
    <property type="component" value="Unplaced"/>
</dbReference>
<proteinExistence type="predicted"/>
<evidence type="ECO:0000313" key="2">
    <source>
        <dbReference type="Proteomes" id="UP000079169"/>
    </source>
</evidence>
<feature type="compositionally biased region" description="Basic and acidic residues" evidence="1">
    <location>
        <begin position="132"/>
        <end position="141"/>
    </location>
</feature>
<evidence type="ECO:0000313" key="3">
    <source>
        <dbReference type="RefSeq" id="XP_026684082.1"/>
    </source>
</evidence>
<accession>A0A3Q0J6I2</accession>
<dbReference type="RefSeq" id="XP_026684082.1">
    <property type="nucleotide sequence ID" value="XM_026828281.1"/>
</dbReference>
<feature type="compositionally biased region" description="Polar residues" evidence="1">
    <location>
        <begin position="24"/>
        <end position="79"/>
    </location>
</feature>
<evidence type="ECO:0000256" key="1">
    <source>
        <dbReference type="SAM" id="MobiDB-lite"/>
    </source>
</evidence>
<sequence>MSQFPTATPMSQNGGNRPPGAGLFQSQNNTSGGFPSQNNTSGGAFQSGMNPNLLGSTPAWNIPRNVSSPNLATAGQSNDPFADLGNLTNLSTSSNAKNNPGQASGSGTSRAPNSWSTTPQSSPSHAPNYSRSHFDTVKTEQPRTTMSNAPPTRGTTRSRLNSPGPR</sequence>
<dbReference type="AlphaFoldDB" id="A0A3Q0J6I2"/>
<feature type="compositionally biased region" description="Polar residues" evidence="1">
    <location>
        <begin position="1"/>
        <end position="15"/>
    </location>
</feature>